<evidence type="ECO:0000313" key="3">
    <source>
        <dbReference type="EMBL" id="GAF49530.1"/>
    </source>
</evidence>
<feature type="domain" description="ChsH2 C-terminal OB-fold" evidence="1">
    <location>
        <begin position="63"/>
        <end position="123"/>
    </location>
</feature>
<dbReference type="SUPFAM" id="SSF50249">
    <property type="entry name" value="Nucleic acid-binding proteins"/>
    <property type="match status" value="1"/>
</dbReference>
<organism evidence="3 4">
    <name type="scientific">Rhodococcus wratislaviensis NBRC 100605</name>
    <dbReference type="NCBI Taxonomy" id="1219028"/>
    <lineage>
        <taxon>Bacteria</taxon>
        <taxon>Bacillati</taxon>
        <taxon>Actinomycetota</taxon>
        <taxon>Actinomycetes</taxon>
        <taxon>Mycobacteriales</taxon>
        <taxon>Nocardiaceae</taxon>
        <taxon>Rhodococcus</taxon>
    </lineage>
</organism>
<keyword evidence="4" id="KW-1185">Reference proteome</keyword>
<dbReference type="PANTHER" id="PTHR34075">
    <property type="entry name" value="BLR3430 PROTEIN"/>
    <property type="match status" value="1"/>
</dbReference>
<dbReference type="InterPro" id="IPR052513">
    <property type="entry name" value="Thioester_dehydratase-like"/>
</dbReference>
<name>X0RER8_RHOWR</name>
<dbReference type="EMBL" id="BAWF01000093">
    <property type="protein sequence ID" value="GAF49530.1"/>
    <property type="molecule type" value="Genomic_DNA"/>
</dbReference>
<proteinExistence type="predicted"/>
<dbReference type="Pfam" id="PF01796">
    <property type="entry name" value="OB_ChsH2_C"/>
    <property type="match status" value="1"/>
</dbReference>
<dbReference type="Proteomes" id="UP000019491">
    <property type="component" value="Unassembled WGS sequence"/>
</dbReference>
<dbReference type="InterPro" id="IPR022002">
    <property type="entry name" value="ChsH2_Znr"/>
</dbReference>
<protein>
    <recommendedName>
        <fullName evidence="5">DUF35 domain-containing protein</fullName>
    </recommendedName>
</protein>
<evidence type="ECO:0000259" key="1">
    <source>
        <dbReference type="Pfam" id="PF01796"/>
    </source>
</evidence>
<dbReference type="Gene3D" id="6.10.30.10">
    <property type="match status" value="1"/>
</dbReference>
<dbReference type="OrthoDB" id="7470921at2"/>
<evidence type="ECO:0000313" key="4">
    <source>
        <dbReference type="Proteomes" id="UP000019491"/>
    </source>
</evidence>
<dbReference type="InterPro" id="IPR002878">
    <property type="entry name" value="ChsH2_C"/>
</dbReference>
<dbReference type="Pfam" id="PF12172">
    <property type="entry name" value="zf-ChsH2"/>
    <property type="match status" value="1"/>
</dbReference>
<evidence type="ECO:0008006" key="5">
    <source>
        <dbReference type="Google" id="ProtNLM"/>
    </source>
</evidence>
<dbReference type="InterPro" id="IPR012340">
    <property type="entry name" value="NA-bd_OB-fold"/>
</dbReference>
<evidence type="ECO:0000259" key="2">
    <source>
        <dbReference type="Pfam" id="PF12172"/>
    </source>
</evidence>
<feature type="domain" description="ChsH2 rubredoxin-like zinc ribbon" evidence="2">
    <location>
        <begin position="22"/>
        <end position="57"/>
    </location>
</feature>
<gene>
    <name evidence="3" type="ORF">RW1_093_00170</name>
</gene>
<reference evidence="3 4" key="1">
    <citation type="submission" date="2014-02" db="EMBL/GenBank/DDBJ databases">
        <title>Whole genome shotgun sequence of Rhodococcus wratislaviensis NBRC 100605.</title>
        <authorList>
            <person name="Hosoyama A."/>
            <person name="Tsuchikane K."/>
            <person name="Yoshida I."/>
            <person name="Ohji S."/>
            <person name="Ichikawa N."/>
            <person name="Yamazoe A."/>
            <person name="Fujita N."/>
        </authorList>
    </citation>
    <scope>NUCLEOTIDE SEQUENCE [LARGE SCALE GENOMIC DNA]</scope>
    <source>
        <strain evidence="3 4">NBRC 100605</strain>
    </source>
</reference>
<dbReference type="RefSeq" id="WP_052033667.1">
    <property type="nucleotide sequence ID" value="NZ_BAWF01000093.1"/>
</dbReference>
<dbReference type="AlphaFoldDB" id="X0RER8"/>
<accession>X0RER8</accession>
<dbReference type="PANTHER" id="PTHR34075:SF5">
    <property type="entry name" value="BLR3430 PROTEIN"/>
    <property type="match status" value="1"/>
</dbReference>
<sequence>MISIEKSGFVPPTPSIDTAGWWKAMAAGNLTMPECGECSSRFFPPQPRCSRCGASDWTLEPTDGRGSVYSWVVANRAFGEEFVDDVPYGIVAVDLVDGGRIIGRFAEDPALLRDGLRVEAVVQRFDEFGLLWFKSVEASED</sequence>
<comment type="caution">
    <text evidence="3">The sequence shown here is derived from an EMBL/GenBank/DDBJ whole genome shotgun (WGS) entry which is preliminary data.</text>
</comment>